<dbReference type="Pfam" id="PF14520">
    <property type="entry name" value="HHH_5"/>
    <property type="match status" value="1"/>
</dbReference>
<evidence type="ECO:0000256" key="6">
    <source>
        <dbReference type="ARBA" id="ARBA00022763"/>
    </source>
</evidence>
<dbReference type="Gene3D" id="3.40.50.10190">
    <property type="entry name" value="BRCT domain"/>
    <property type="match status" value="1"/>
</dbReference>
<dbReference type="SMART" id="SM00532">
    <property type="entry name" value="LIGANc"/>
    <property type="match status" value="1"/>
</dbReference>
<evidence type="ECO:0000256" key="4">
    <source>
        <dbReference type="ARBA" id="ARBA00022705"/>
    </source>
</evidence>
<evidence type="ECO:0000256" key="11">
    <source>
        <dbReference type="ARBA" id="ARBA00034005"/>
    </source>
</evidence>
<comment type="similarity">
    <text evidence="12">Belongs to the NAD-dependent DNA ligase family. LigA subfamily.</text>
</comment>
<keyword evidence="5 12" id="KW-0479">Metal-binding</keyword>
<dbReference type="InterPro" id="IPR018239">
    <property type="entry name" value="DNA_ligase_AS"/>
</dbReference>
<dbReference type="PANTHER" id="PTHR23389">
    <property type="entry name" value="CHROMOSOME TRANSMISSION FIDELITY FACTOR 18"/>
    <property type="match status" value="1"/>
</dbReference>
<feature type="binding site" evidence="12">
    <location>
        <position position="330"/>
    </location>
    <ligand>
        <name>NAD(+)</name>
        <dbReference type="ChEBI" id="CHEBI:57540"/>
    </ligand>
</feature>
<protein>
    <recommendedName>
        <fullName evidence="12 13">DNA ligase</fullName>
        <ecNumber evidence="12 13">6.5.1.2</ecNumber>
    </recommendedName>
    <alternativeName>
        <fullName evidence="12">Polydeoxyribonucleotide synthase [NAD(+)]</fullName>
    </alternativeName>
</protein>
<feature type="binding site" evidence="12">
    <location>
        <position position="150"/>
    </location>
    <ligand>
        <name>NAD(+)</name>
        <dbReference type="ChEBI" id="CHEBI:57540"/>
    </ligand>
</feature>
<dbReference type="Gene3D" id="3.30.470.30">
    <property type="entry name" value="DNA ligase/mRNA capping enzyme"/>
    <property type="match status" value="1"/>
</dbReference>
<dbReference type="InterPro" id="IPR001357">
    <property type="entry name" value="BRCT_dom"/>
</dbReference>
<comment type="function">
    <text evidence="1 12">DNA ligase that catalyzes the formation of phosphodiester linkages between 5'-phosphoryl and 3'-hydroxyl groups in double-stranded DNA using NAD as a coenzyme and as the energy source for the reaction. It is essential for DNA replication and repair of damaged DNA.</text>
</comment>
<proteinExistence type="inferred from homology"/>
<dbReference type="CDD" id="cd00114">
    <property type="entry name" value="LIGANc"/>
    <property type="match status" value="1"/>
</dbReference>
<dbReference type="InterPro" id="IPR033136">
    <property type="entry name" value="DNA_ligase_CS"/>
</dbReference>
<accession>A0ABT6JGY9</accession>
<keyword evidence="3 12" id="KW-0436">Ligase</keyword>
<dbReference type="InterPro" id="IPR013839">
    <property type="entry name" value="DNAligase_adenylation"/>
</dbReference>
<evidence type="ECO:0000256" key="10">
    <source>
        <dbReference type="ARBA" id="ARBA00023204"/>
    </source>
</evidence>
<feature type="binding site" evidence="12">
    <location>
        <begin position="34"/>
        <end position="38"/>
    </location>
    <ligand>
        <name>NAD(+)</name>
        <dbReference type="ChEBI" id="CHEBI:57540"/>
    </ligand>
</feature>
<evidence type="ECO:0000256" key="7">
    <source>
        <dbReference type="ARBA" id="ARBA00022833"/>
    </source>
</evidence>
<name>A0ABT6JGY9_9GAMM</name>
<feature type="binding site" evidence="12">
    <location>
        <position position="127"/>
    </location>
    <ligand>
        <name>NAD(+)</name>
        <dbReference type="ChEBI" id="CHEBI:57540"/>
    </ligand>
</feature>
<dbReference type="InterPro" id="IPR010994">
    <property type="entry name" value="RuvA_2-like"/>
</dbReference>
<evidence type="ECO:0000256" key="12">
    <source>
        <dbReference type="HAMAP-Rule" id="MF_01588"/>
    </source>
</evidence>
<gene>
    <name evidence="12 15" type="primary">ligA</name>
    <name evidence="15" type="ORF">QFW80_05350</name>
</gene>
<dbReference type="NCBIfam" id="NF005932">
    <property type="entry name" value="PRK07956.1"/>
    <property type="match status" value="1"/>
</dbReference>
<dbReference type="Pfam" id="PF12826">
    <property type="entry name" value="HHH_2"/>
    <property type="match status" value="1"/>
</dbReference>
<comment type="caution">
    <text evidence="15">The sequence shown here is derived from an EMBL/GenBank/DDBJ whole genome shotgun (WGS) entry which is preliminary data.</text>
</comment>
<feature type="binding site" evidence="12">
    <location>
        <position position="189"/>
    </location>
    <ligand>
        <name>NAD(+)</name>
        <dbReference type="ChEBI" id="CHEBI:57540"/>
    </ligand>
</feature>
<dbReference type="SUPFAM" id="SSF56091">
    <property type="entry name" value="DNA ligase/mRNA capping enzyme, catalytic domain"/>
    <property type="match status" value="1"/>
</dbReference>
<evidence type="ECO:0000256" key="2">
    <source>
        <dbReference type="ARBA" id="ARBA00022490"/>
    </source>
</evidence>
<comment type="cofactor">
    <cofactor evidence="12">
        <name>Mg(2+)</name>
        <dbReference type="ChEBI" id="CHEBI:18420"/>
    </cofactor>
    <cofactor evidence="12">
        <name>Mn(2+)</name>
        <dbReference type="ChEBI" id="CHEBI:29035"/>
    </cofactor>
</comment>
<reference evidence="15 16" key="1">
    <citation type="submission" date="2023-04" db="EMBL/GenBank/DDBJ databases">
        <title>Luteimonas sp. M1R5S18.</title>
        <authorList>
            <person name="Sun J.-Q."/>
        </authorList>
    </citation>
    <scope>NUCLEOTIDE SEQUENCE [LARGE SCALE GENOMIC DNA]</scope>
    <source>
        <strain evidence="15 16">M1R5S18</strain>
    </source>
</reference>
<dbReference type="GO" id="GO:0003911">
    <property type="term" value="F:DNA ligase (NAD+) activity"/>
    <property type="evidence" value="ECO:0007669"/>
    <property type="project" value="UniProtKB-EC"/>
</dbReference>
<feature type="active site" description="N6-AMP-lysine intermediate" evidence="12">
    <location>
        <position position="129"/>
    </location>
</feature>
<dbReference type="InterPro" id="IPR001679">
    <property type="entry name" value="DNA_ligase"/>
</dbReference>
<dbReference type="PANTHER" id="PTHR23389:SF9">
    <property type="entry name" value="DNA LIGASE"/>
    <property type="match status" value="1"/>
</dbReference>
<dbReference type="PROSITE" id="PS01055">
    <property type="entry name" value="DNA_LIGASE_N1"/>
    <property type="match status" value="1"/>
</dbReference>
<dbReference type="Pfam" id="PF03119">
    <property type="entry name" value="DNA_ligase_ZBD"/>
    <property type="match status" value="1"/>
</dbReference>
<dbReference type="SMART" id="SM00292">
    <property type="entry name" value="BRCT"/>
    <property type="match status" value="1"/>
</dbReference>
<dbReference type="SUPFAM" id="SSF52113">
    <property type="entry name" value="BRCT domain"/>
    <property type="match status" value="1"/>
</dbReference>
<dbReference type="InterPro" id="IPR013840">
    <property type="entry name" value="DNAligase_N"/>
</dbReference>
<dbReference type="InterPro" id="IPR012340">
    <property type="entry name" value="NA-bd_OB-fold"/>
</dbReference>
<feature type="binding site" evidence="12">
    <location>
        <begin position="83"/>
        <end position="84"/>
    </location>
    <ligand>
        <name>NAD(+)</name>
        <dbReference type="ChEBI" id="CHEBI:57540"/>
    </ligand>
</feature>
<evidence type="ECO:0000256" key="3">
    <source>
        <dbReference type="ARBA" id="ARBA00022598"/>
    </source>
</evidence>
<evidence type="ECO:0000313" key="16">
    <source>
        <dbReference type="Proteomes" id="UP001156831"/>
    </source>
</evidence>
<dbReference type="Proteomes" id="UP001156831">
    <property type="component" value="Unassembled WGS sequence"/>
</dbReference>
<dbReference type="HAMAP" id="MF_01588">
    <property type="entry name" value="DNA_ligase_A"/>
    <property type="match status" value="1"/>
</dbReference>
<dbReference type="Gene3D" id="1.10.287.610">
    <property type="entry name" value="Helix hairpin bin"/>
    <property type="match status" value="1"/>
</dbReference>
<sequence>MSKPDPAARAAELRARIEDANHRYYVLDDPSIPDAEYDALMRELEALEAAHPELASDDSPTRTVGTRPDGGFPEVRHAIPMLSLANAFETPGAADDADDRVRYAEVADFERRIEQKLGIRAPVFSVEPKLDGLAISLRYEDGVFVQGATRGDGATGENVTANLRQVRAVPLKLRTGRTPPPAVLEVRGEIYMPRKAFEAWNAAALERNEKLLANPRNGAAGSLRQLDPAVTRRRPLAFFAYGVGEVEGLDLPATHSQTLKLLRGFGFPVAPEVDTATGLEGLLAYFRRIGRVRDTLPYDIDGVVYKLDHYDQQREMGFVSRAPRWALAHKYPAQEQATVLRAIEVQVGRTGAITPVARLEPVQVAGVTVTNATLHNADQIARLDVREGDTVIVRRAGDVIPEIVRVIEDRRPAGAKPWQMPSECPVCGSELVREEGAAAWRCSGGLACPAQRREAVRHFASRRAMDIEGLGDRQAEALVEFGFVHSPADLYALTVEDLVRMKAALDAATAADLAEAVADSRGALALDARGQALLADEAHAWKTATFLRAHLSVDLGGRLATRWAENLIAAIEASKATTLPRFLFALGIPHLGETTAKSLAQWLGSLEFVRTTPAVLLQALPDIGAEVARSIATFFEQPGNAAVVDALLAAGIAFEDEGAPAAALRERLGLGHLLQTLPVDKLGGRSAERLAETYGTLDALLRANASGWTGAGASAAGAENLAAYLADDEALAALRAADAAMRRLLQAAPEEAAREAGPLDGRTVVLTGTLDAMTRDEAGERLAALGAKVAGSVSKKTHLVVAGENAGSKLAKAQELGIEVWDEAQLLAFLAAHGSGA</sequence>
<keyword evidence="8 12" id="KW-0460">Magnesium</keyword>
<dbReference type="SUPFAM" id="SSF47781">
    <property type="entry name" value="RuvA domain 2-like"/>
    <property type="match status" value="1"/>
</dbReference>
<keyword evidence="7 12" id="KW-0862">Zinc</keyword>
<evidence type="ECO:0000256" key="1">
    <source>
        <dbReference type="ARBA" id="ARBA00004067"/>
    </source>
</evidence>
<evidence type="ECO:0000259" key="14">
    <source>
        <dbReference type="PROSITE" id="PS50172"/>
    </source>
</evidence>
<keyword evidence="10 12" id="KW-0234">DNA repair</keyword>
<feature type="binding site" evidence="12">
    <location>
        <position position="448"/>
    </location>
    <ligand>
        <name>Zn(2+)</name>
        <dbReference type="ChEBI" id="CHEBI:29105"/>
    </ligand>
</feature>
<dbReference type="NCBIfam" id="TIGR00575">
    <property type="entry name" value="dnlj"/>
    <property type="match status" value="1"/>
</dbReference>
<dbReference type="InterPro" id="IPR036420">
    <property type="entry name" value="BRCT_dom_sf"/>
</dbReference>
<keyword evidence="2" id="KW-0963">Cytoplasm</keyword>
<dbReference type="EC" id="6.5.1.2" evidence="12 13"/>
<dbReference type="InterPro" id="IPR003583">
    <property type="entry name" value="Hlx-hairpin-Hlx_DNA-bd_motif"/>
</dbReference>
<evidence type="ECO:0000256" key="5">
    <source>
        <dbReference type="ARBA" id="ARBA00022723"/>
    </source>
</evidence>
<dbReference type="InterPro" id="IPR004149">
    <property type="entry name" value="Znf_DNAligase_C4"/>
</dbReference>
<dbReference type="Gene3D" id="6.20.10.30">
    <property type="match status" value="1"/>
</dbReference>
<dbReference type="RefSeq" id="WP_280600356.1">
    <property type="nucleotide sequence ID" value="NZ_JARXRN010000020.1"/>
</dbReference>
<dbReference type="PROSITE" id="PS50172">
    <property type="entry name" value="BRCT"/>
    <property type="match status" value="1"/>
</dbReference>
<dbReference type="Pfam" id="PF00533">
    <property type="entry name" value="BRCT"/>
    <property type="match status" value="1"/>
</dbReference>
<dbReference type="PROSITE" id="PS01056">
    <property type="entry name" value="DNA_LIGASE_N2"/>
    <property type="match status" value="1"/>
</dbReference>
<dbReference type="EMBL" id="JARXRN010000020">
    <property type="protein sequence ID" value="MDH5829944.1"/>
    <property type="molecule type" value="Genomic_DNA"/>
</dbReference>
<keyword evidence="9 12" id="KW-0520">NAD</keyword>
<dbReference type="CDD" id="cd17748">
    <property type="entry name" value="BRCT_DNA_ligase_like"/>
    <property type="match status" value="1"/>
</dbReference>
<feature type="binding site" evidence="12">
    <location>
        <position position="427"/>
    </location>
    <ligand>
        <name>Zn(2+)</name>
        <dbReference type="ChEBI" id="CHEBI:29105"/>
    </ligand>
</feature>
<keyword evidence="6 12" id="KW-0227">DNA damage</keyword>
<comment type="catalytic activity">
    <reaction evidence="11 12 13">
        <text>NAD(+) + (deoxyribonucleotide)n-3'-hydroxyl + 5'-phospho-(deoxyribonucleotide)m = (deoxyribonucleotide)n+m + AMP + beta-nicotinamide D-nucleotide.</text>
        <dbReference type="EC" id="6.5.1.2"/>
    </reaction>
</comment>
<dbReference type="Gene3D" id="1.10.150.20">
    <property type="entry name" value="5' to 3' exonuclease, C-terminal subdomain"/>
    <property type="match status" value="2"/>
</dbReference>
<evidence type="ECO:0000256" key="13">
    <source>
        <dbReference type="RuleBase" id="RU000618"/>
    </source>
</evidence>
<feature type="binding site" evidence="12">
    <location>
        <position position="424"/>
    </location>
    <ligand>
        <name>Zn(2+)</name>
        <dbReference type="ChEBI" id="CHEBI:29105"/>
    </ligand>
</feature>
<dbReference type="InterPro" id="IPR041663">
    <property type="entry name" value="DisA/LigA_HHH"/>
</dbReference>
<evidence type="ECO:0000313" key="15">
    <source>
        <dbReference type="EMBL" id="MDH5829944.1"/>
    </source>
</evidence>
<dbReference type="Gene3D" id="2.40.50.140">
    <property type="entry name" value="Nucleic acid-binding proteins"/>
    <property type="match status" value="1"/>
</dbReference>
<evidence type="ECO:0000256" key="8">
    <source>
        <dbReference type="ARBA" id="ARBA00022842"/>
    </source>
</evidence>
<feature type="binding site" evidence="12">
    <location>
        <position position="306"/>
    </location>
    <ligand>
        <name>NAD(+)</name>
        <dbReference type="ChEBI" id="CHEBI:57540"/>
    </ligand>
</feature>
<dbReference type="SUPFAM" id="SSF50249">
    <property type="entry name" value="Nucleic acid-binding proteins"/>
    <property type="match status" value="1"/>
</dbReference>
<keyword evidence="16" id="KW-1185">Reference proteome</keyword>
<keyword evidence="12" id="KW-0464">Manganese</keyword>
<dbReference type="Pfam" id="PF01653">
    <property type="entry name" value="DNA_ligase_aden"/>
    <property type="match status" value="1"/>
</dbReference>
<comment type="caution">
    <text evidence="12">Lacks conserved residue(s) required for the propagation of feature annotation.</text>
</comment>
<feature type="domain" description="BRCT" evidence="14">
    <location>
        <begin position="754"/>
        <end position="820"/>
    </location>
</feature>
<organism evidence="15 16">
    <name type="scientific">Luteimonas rhizosphaericola</name>
    <dbReference type="NCBI Taxonomy" id="3042024"/>
    <lineage>
        <taxon>Bacteria</taxon>
        <taxon>Pseudomonadati</taxon>
        <taxon>Pseudomonadota</taxon>
        <taxon>Gammaproteobacteria</taxon>
        <taxon>Lysobacterales</taxon>
        <taxon>Lysobacteraceae</taxon>
        <taxon>Luteimonas</taxon>
    </lineage>
</organism>
<evidence type="ECO:0000256" key="9">
    <source>
        <dbReference type="ARBA" id="ARBA00023027"/>
    </source>
</evidence>
<keyword evidence="4 12" id="KW-0235">DNA replication</keyword>
<dbReference type="InterPro" id="IPR004150">
    <property type="entry name" value="NAD_DNA_ligase_OB"/>
</dbReference>
<dbReference type="Pfam" id="PF03120">
    <property type="entry name" value="OB_DNA_ligase"/>
    <property type="match status" value="1"/>
</dbReference>
<dbReference type="SMART" id="SM00278">
    <property type="entry name" value="HhH1"/>
    <property type="match status" value="3"/>
</dbReference>